<proteinExistence type="predicted"/>
<gene>
    <name evidence="2" type="ORF">SCP_0203940</name>
</gene>
<evidence type="ECO:0000259" key="1">
    <source>
        <dbReference type="PROSITE" id="PS50011"/>
    </source>
</evidence>
<accession>A0A401GAM1</accession>
<dbReference type="PROSITE" id="PS50011">
    <property type="entry name" value="PROTEIN_KINASE_DOM"/>
    <property type="match status" value="1"/>
</dbReference>
<evidence type="ECO:0000313" key="2">
    <source>
        <dbReference type="EMBL" id="GBE79197.1"/>
    </source>
</evidence>
<dbReference type="GeneID" id="38776114"/>
<name>A0A401GAM1_9APHY</name>
<dbReference type="InterPro" id="IPR011009">
    <property type="entry name" value="Kinase-like_dom_sf"/>
</dbReference>
<dbReference type="InParanoid" id="A0A401GAM1"/>
<dbReference type="InterPro" id="IPR000719">
    <property type="entry name" value="Prot_kinase_dom"/>
</dbReference>
<evidence type="ECO:0000313" key="3">
    <source>
        <dbReference type="Proteomes" id="UP000287166"/>
    </source>
</evidence>
<dbReference type="RefSeq" id="XP_027610110.1">
    <property type="nucleotide sequence ID" value="XM_027754309.1"/>
</dbReference>
<dbReference type="Gene3D" id="1.10.510.10">
    <property type="entry name" value="Transferase(Phosphotransferase) domain 1"/>
    <property type="match status" value="1"/>
</dbReference>
<dbReference type="EMBL" id="BFAD01000002">
    <property type="protein sequence ID" value="GBE79197.1"/>
    <property type="molecule type" value="Genomic_DNA"/>
</dbReference>
<dbReference type="GO" id="GO:0005524">
    <property type="term" value="F:ATP binding"/>
    <property type="evidence" value="ECO:0007669"/>
    <property type="project" value="InterPro"/>
</dbReference>
<dbReference type="AlphaFoldDB" id="A0A401GAM1"/>
<dbReference type="GO" id="GO:0004672">
    <property type="term" value="F:protein kinase activity"/>
    <property type="evidence" value="ECO:0007669"/>
    <property type="project" value="InterPro"/>
</dbReference>
<protein>
    <recommendedName>
        <fullName evidence="1">Protein kinase domain-containing protein</fullName>
    </recommendedName>
</protein>
<organism evidence="2 3">
    <name type="scientific">Sparassis crispa</name>
    <dbReference type="NCBI Taxonomy" id="139825"/>
    <lineage>
        <taxon>Eukaryota</taxon>
        <taxon>Fungi</taxon>
        <taxon>Dikarya</taxon>
        <taxon>Basidiomycota</taxon>
        <taxon>Agaricomycotina</taxon>
        <taxon>Agaricomycetes</taxon>
        <taxon>Polyporales</taxon>
        <taxon>Sparassidaceae</taxon>
        <taxon>Sparassis</taxon>
    </lineage>
</organism>
<dbReference type="OrthoDB" id="5987198at2759"/>
<dbReference type="STRING" id="139825.A0A401GAM1"/>
<sequence>MSPEDGIQKRSVISYPEKTDDELFGVLSLWEARWRDRQQFLEAHGYMLRPRYRPGWIPSWRATGGDPMDFEDSVSLPVVQHLIDATRLSDGALVHIKRVNTGDNESQIATMLSSDALRNDPRNHCVPILEVIQDTDDETISYMVMPFLRFIDNPPFQTVENLVDFADQILEGLLFLHQQGVAHRDCTHNNLMMDGSALYPQGFHPVQDECLPDGTTPAGDPSRINVSLKYYFIDFGISSMFPLNVHPKLVLGIDGRDRDVPELSSVVPYDPFAVDIFILGNVFRKHVHKASDTLSVGVFADKII</sequence>
<reference evidence="2 3" key="1">
    <citation type="journal article" date="2018" name="Sci. Rep.">
        <title>Genome sequence of the cauliflower mushroom Sparassis crispa (Hanabiratake) and its association with beneficial usage.</title>
        <authorList>
            <person name="Kiyama R."/>
            <person name="Furutani Y."/>
            <person name="Kawaguchi K."/>
            <person name="Nakanishi T."/>
        </authorList>
    </citation>
    <scope>NUCLEOTIDE SEQUENCE [LARGE SCALE GENOMIC DNA]</scope>
</reference>
<feature type="domain" description="Protein kinase" evidence="1">
    <location>
        <begin position="68"/>
        <end position="304"/>
    </location>
</feature>
<comment type="caution">
    <text evidence="2">The sequence shown here is derived from an EMBL/GenBank/DDBJ whole genome shotgun (WGS) entry which is preliminary data.</text>
</comment>
<dbReference type="SUPFAM" id="SSF56112">
    <property type="entry name" value="Protein kinase-like (PK-like)"/>
    <property type="match status" value="1"/>
</dbReference>
<keyword evidence="3" id="KW-1185">Reference proteome</keyword>
<dbReference type="Proteomes" id="UP000287166">
    <property type="component" value="Unassembled WGS sequence"/>
</dbReference>